<evidence type="ECO:0000313" key="3">
    <source>
        <dbReference type="EMBL" id="KAL0841537.1"/>
    </source>
</evidence>
<protein>
    <recommendedName>
        <fullName evidence="2">MPN domain-containing protein</fullName>
    </recommendedName>
</protein>
<sequence>MADEDEIDILGDFSFNSCFAQNNQGIPSCSNREDTVHPQWLMDSTANNWYDIQAKKIIREKDVKNLPSDMKVEHERIFTTWNQNERDLLISEMAKYGRNIRKISETIKTKTEAEIQALIEAEYGVHLDTPTFGLEKHEDHDDVPSVVQEEIVTDDTSVVGDLNILTKKPFRKKAYTKSKNSLIKPDILEANLKTDLIAINPSEIVYEEDLVIGSTESIGSDLDSTDIVSKNILKYQKSKGKKIGNHRRKVSRNYDKGGLRNRSKDLLKSPQGRQRKDSSLSEDSTKSPKMQIVLGSGQALPVSEGEQVIKIEKKKDSEPESDIDIDVDSDKETNTCEDKKEATPKSVVEDAPIAVPLTKFEPMPRRQKKINLDGGGGYTIMHTATGDLYAVAAEPRRERAPRRQHVQLIPCRLYNSEHPAPFTVSLHVSALISMDAHAHTSRGEVMGLVGGRVDAAHVLVAAYRPAAAAAGGTHCDMDPVSQAEAAESLQLCGWAVVGWHHSHPLFPPHPSALDLRSQRSVQRALAPGLGLITSQHWPVGRTASMYRCIRVEEAPDPDDLPIGYQLSMKLHPDLTEDNVGTFLGELAALLCDVTSDLSVDISATCPHAKMSYLDKCISSVSHHLRAAGYADDSPVALRVLRALRDVMR</sequence>
<feature type="compositionally biased region" description="Basic and acidic residues" evidence="1">
    <location>
        <begin position="252"/>
        <end position="267"/>
    </location>
</feature>
<name>A0ABD0TEN9_LOXSC</name>
<dbReference type="SUPFAM" id="SSF102712">
    <property type="entry name" value="JAB1/MPN domain"/>
    <property type="match status" value="1"/>
</dbReference>
<dbReference type="EMBL" id="JBEDNZ010000006">
    <property type="protein sequence ID" value="KAL0841537.1"/>
    <property type="molecule type" value="Genomic_DNA"/>
</dbReference>
<feature type="compositionally biased region" description="Basic residues" evidence="1">
    <location>
        <begin position="239"/>
        <end position="251"/>
    </location>
</feature>
<feature type="compositionally biased region" description="Basic and acidic residues" evidence="1">
    <location>
        <begin position="328"/>
        <end position="343"/>
    </location>
</feature>
<accession>A0ABD0TEN9</accession>
<feature type="region of interest" description="Disordered" evidence="1">
    <location>
        <begin position="311"/>
        <end position="345"/>
    </location>
</feature>
<proteinExistence type="predicted"/>
<dbReference type="Gene3D" id="3.40.140.10">
    <property type="entry name" value="Cytidine Deaminase, domain 2"/>
    <property type="match status" value="1"/>
</dbReference>
<comment type="caution">
    <text evidence="3">The sequence shown here is derived from an EMBL/GenBank/DDBJ whole genome shotgun (WGS) entry which is preliminary data.</text>
</comment>
<evidence type="ECO:0000313" key="4">
    <source>
        <dbReference type="Proteomes" id="UP001549921"/>
    </source>
</evidence>
<evidence type="ECO:0000256" key="1">
    <source>
        <dbReference type="SAM" id="MobiDB-lite"/>
    </source>
</evidence>
<dbReference type="Proteomes" id="UP001549921">
    <property type="component" value="Unassembled WGS sequence"/>
</dbReference>
<dbReference type="InterPro" id="IPR037518">
    <property type="entry name" value="MPN"/>
</dbReference>
<gene>
    <name evidence="3" type="ORF">ABMA28_015207</name>
</gene>
<dbReference type="PROSITE" id="PS50249">
    <property type="entry name" value="MPN"/>
    <property type="match status" value="1"/>
</dbReference>
<evidence type="ECO:0000259" key="2">
    <source>
        <dbReference type="PROSITE" id="PS50249"/>
    </source>
</evidence>
<dbReference type="PANTHER" id="PTHR10410">
    <property type="entry name" value="EUKARYOTIC TRANSLATION INITIATION FACTOR 3 -RELATED"/>
    <property type="match status" value="1"/>
</dbReference>
<dbReference type="AlphaFoldDB" id="A0ABD0TEN9"/>
<organism evidence="3 4">
    <name type="scientific">Loxostege sticticalis</name>
    <name type="common">Beet webworm moth</name>
    <dbReference type="NCBI Taxonomy" id="481309"/>
    <lineage>
        <taxon>Eukaryota</taxon>
        <taxon>Metazoa</taxon>
        <taxon>Ecdysozoa</taxon>
        <taxon>Arthropoda</taxon>
        <taxon>Hexapoda</taxon>
        <taxon>Insecta</taxon>
        <taxon>Pterygota</taxon>
        <taxon>Neoptera</taxon>
        <taxon>Endopterygota</taxon>
        <taxon>Lepidoptera</taxon>
        <taxon>Glossata</taxon>
        <taxon>Ditrysia</taxon>
        <taxon>Pyraloidea</taxon>
        <taxon>Crambidae</taxon>
        <taxon>Pyraustinae</taxon>
        <taxon>Loxostege</taxon>
    </lineage>
</organism>
<dbReference type="Pfam" id="PF01398">
    <property type="entry name" value="JAB"/>
    <property type="match status" value="1"/>
</dbReference>
<feature type="region of interest" description="Disordered" evidence="1">
    <location>
        <begin position="239"/>
        <end position="289"/>
    </location>
</feature>
<dbReference type="Gene3D" id="1.20.58.1880">
    <property type="match status" value="1"/>
</dbReference>
<reference evidence="3 4" key="1">
    <citation type="submission" date="2024-06" db="EMBL/GenBank/DDBJ databases">
        <title>A chromosome-level genome assembly of beet webworm, Loxostege sticticalis.</title>
        <authorList>
            <person name="Zhang Y."/>
        </authorList>
    </citation>
    <scope>NUCLEOTIDE SEQUENCE [LARGE SCALE GENOMIC DNA]</scope>
    <source>
        <strain evidence="3">AQ028</strain>
        <tissue evidence="3">Male pupae</tissue>
    </source>
</reference>
<feature type="domain" description="MPN" evidence="2">
    <location>
        <begin position="424"/>
        <end position="552"/>
    </location>
</feature>
<dbReference type="InterPro" id="IPR050242">
    <property type="entry name" value="JAMM_MPN+_peptidase_M67A"/>
</dbReference>
<dbReference type="InterPro" id="IPR000555">
    <property type="entry name" value="JAMM/MPN+_dom"/>
</dbReference>
<feature type="compositionally biased region" description="Basic and acidic residues" evidence="1">
    <location>
        <begin position="274"/>
        <end position="286"/>
    </location>
</feature>